<dbReference type="PROSITE" id="PS51007">
    <property type="entry name" value="CYTC"/>
    <property type="match status" value="1"/>
</dbReference>
<keyword evidence="8" id="KW-1133">Transmembrane helix</keyword>
<dbReference type="EMBL" id="CP126446">
    <property type="protein sequence ID" value="WIF96970.1"/>
    <property type="molecule type" value="Genomic_DNA"/>
</dbReference>
<dbReference type="InterPro" id="IPR054780">
    <property type="entry name" value="Cytochro_C550_firm"/>
</dbReference>
<evidence type="ECO:0000256" key="5">
    <source>
        <dbReference type="ARBA" id="ARBA00023004"/>
    </source>
</evidence>
<keyword evidence="2 6" id="KW-0349">Heme</keyword>
<organism evidence="10 11">
    <name type="scientific">Pontibacillus chungwhensis</name>
    <dbReference type="NCBI Taxonomy" id="265426"/>
    <lineage>
        <taxon>Bacteria</taxon>
        <taxon>Bacillati</taxon>
        <taxon>Bacillota</taxon>
        <taxon>Bacilli</taxon>
        <taxon>Bacillales</taxon>
        <taxon>Bacillaceae</taxon>
        <taxon>Pontibacillus</taxon>
    </lineage>
</organism>
<dbReference type="InterPro" id="IPR012218">
    <property type="entry name" value="Cyt_c_BACSU-c550-type"/>
</dbReference>
<keyword evidence="3 6" id="KW-0479">Metal-binding</keyword>
<evidence type="ECO:0000256" key="2">
    <source>
        <dbReference type="ARBA" id="ARBA00022617"/>
    </source>
</evidence>
<dbReference type="SUPFAM" id="SSF46626">
    <property type="entry name" value="Cytochrome c"/>
    <property type="match status" value="1"/>
</dbReference>
<evidence type="ECO:0000313" key="10">
    <source>
        <dbReference type="EMBL" id="WIF96970.1"/>
    </source>
</evidence>
<dbReference type="PANTHER" id="PTHR37823">
    <property type="entry name" value="CYTOCHROME C-553-LIKE"/>
    <property type="match status" value="1"/>
</dbReference>
<dbReference type="Gene3D" id="1.10.760.10">
    <property type="entry name" value="Cytochrome c-like domain"/>
    <property type="match status" value="1"/>
</dbReference>
<feature type="domain" description="Cytochrome c" evidence="9">
    <location>
        <begin position="54"/>
        <end position="127"/>
    </location>
</feature>
<dbReference type="InterPro" id="IPR009056">
    <property type="entry name" value="Cyt_c-like_dom"/>
</dbReference>
<dbReference type="RefSeq" id="WP_231417230.1">
    <property type="nucleotide sequence ID" value="NZ_CP126446.1"/>
</dbReference>
<evidence type="ECO:0000256" key="7">
    <source>
        <dbReference type="SAM" id="MobiDB-lite"/>
    </source>
</evidence>
<protein>
    <submittedName>
        <fullName evidence="10">Cytochrome c</fullName>
    </submittedName>
</protein>
<dbReference type="NCBIfam" id="NF045773">
    <property type="entry name" value="cytochro_C550"/>
    <property type="match status" value="1"/>
</dbReference>
<reference evidence="10 11" key="1">
    <citation type="submission" date="2023-05" db="EMBL/GenBank/DDBJ databases">
        <title>Comparative genomics reveals the evidence of polycyclic aromatic hydrocarbons degradation in moderately halophilic genus Pontibacillus.</title>
        <authorList>
            <person name="Yang H."/>
            <person name="Qian Z."/>
        </authorList>
    </citation>
    <scope>NUCLEOTIDE SEQUENCE [LARGE SCALE GENOMIC DNA]</scope>
    <source>
        <strain evidence="11">HN14</strain>
    </source>
</reference>
<keyword evidence="4" id="KW-0249">Electron transport</keyword>
<feature type="transmembrane region" description="Helical" evidence="8">
    <location>
        <begin position="6"/>
        <end position="28"/>
    </location>
</feature>
<dbReference type="PANTHER" id="PTHR37823:SF4">
    <property type="entry name" value="MENAQUINOL-CYTOCHROME C REDUCTASE CYTOCHROME B_C SUBUNIT"/>
    <property type="match status" value="1"/>
</dbReference>
<sequence>MKRNPVMPYALIAVLGITLMIIIGFVGLNQMDQAGEGKEGEGEKTAEEGGSGDAGAADPEAIYSQTCAGCHGQDLSGQVGPNLQTVGSKLSKEDIKGIIQNGRGGMPAQNLNAEKTEAVAKWLSEKK</sequence>
<name>A0ABY8UX24_9BACI</name>
<dbReference type="InterPro" id="IPR051811">
    <property type="entry name" value="Cytochrome_c550/c551-like"/>
</dbReference>
<gene>
    <name evidence="10" type="ORF">QNI29_14635</name>
</gene>
<evidence type="ECO:0000313" key="11">
    <source>
        <dbReference type="Proteomes" id="UP001236652"/>
    </source>
</evidence>
<evidence type="ECO:0000256" key="1">
    <source>
        <dbReference type="ARBA" id="ARBA00022448"/>
    </source>
</evidence>
<keyword evidence="8" id="KW-0812">Transmembrane</keyword>
<accession>A0ABY8UX24</accession>
<evidence type="ECO:0000256" key="8">
    <source>
        <dbReference type="SAM" id="Phobius"/>
    </source>
</evidence>
<keyword evidence="11" id="KW-1185">Reference proteome</keyword>
<dbReference type="Pfam" id="PF13442">
    <property type="entry name" value="Cytochrome_CBB3"/>
    <property type="match status" value="1"/>
</dbReference>
<evidence type="ECO:0000259" key="9">
    <source>
        <dbReference type="PROSITE" id="PS51007"/>
    </source>
</evidence>
<dbReference type="InterPro" id="IPR036909">
    <property type="entry name" value="Cyt_c-like_dom_sf"/>
</dbReference>
<evidence type="ECO:0000256" key="6">
    <source>
        <dbReference type="PROSITE-ProRule" id="PRU00433"/>
    </source>
</evidence>
<keyword evidence="1" id="KW-0813">Transport</keyword>
<dbReference type="PIRSF" id="PIRSF000025">
    <property type="entry name" value="Cytc_Bsub_c550"/>
    <property type="match status" value="1"/>
</dbReference>
<feature type="region of interest" description="Disordered" evidence="7">
    <location>
        <begin position="33"/>
        <end position="58"/>
    </location>
</feature>
<dbReference type="Proteomes" id="UP001236652">
    <property type="component" value="Chromosome"/>
</dbReference>
<feature type="compositionally biased region" description="Basic and acidic residues" evidence="7">
    <location>
        <begin position="35"/>
        <end position="47"/>
    </location>
</feature>
<keyword evidence="5 6" id="KW-0408">Iron</keyword>
<evidence type="ECO:0000256" key="4">
    <source>
        <dbReference type="ARBA" id="ARBA00022982"/>
    </source>
</evidence>
<evidence type="ECO:0000256" key="3">
    <source>
        <dbReference type="ARBA" id="ARBA00022723"/>
    </source>
</evidence>
<keyword evidence="8" id="KW-0472">Membrane</keyword>
<proteinExistence type="predicted"/>